<keyword evidence="3" id="KW-1185">Reference proteome</keyword>
<dbReference type="Pfam" id="PF19667">
    <property type="entry name" value="DUF6170"/>
    <property type="match status" value="1"/>
</dbReference>
<keyword evidence="1" id="KW-1133">Transmembrane helix</keyword>
<dbReference type="AlphaFoldDB" id="A0A5B7YIL3"/>
<name>A0A5B7YIL3_9ALTE</name>
<evidence type="ECO:0000313" key="3">
    <source>
        <dbReference type="Proteomes" id="UP000304912"/>
    </source>
</evidence>
<organism evidence="2 3">
    <name type="scientific">Salinimonas iocasae</name>
    <dbReference type="NCBI Taxonomy" id="2572577"/>
    <lineage>
        <taxon>Bacteria</taxon>
        <taxon>Pseudomonadati</taxon>
        <taxon>Pseudomonadota</taxon>
        <taxon>Gammaproteobacteria</taxon>
        <taxon>Alteromonadales</taxon>
        <taxon>Alteromonadaceae</taxon>
        <taxon>Alteromonas/Salinimonas group</taxon>
        <taxon>Salinimonas</taxon>
    </lineage>
</organism>
<gene>
    <name evidence="2" type="ORF">FBQ74_13100</name>
</gene>
<keyword evidence="1" id="KW-0812">Transmembrane</keyword>
<dbReference type="KEGG" id="salk:FBQ74_13100"/>
<dbReference type="RefSeq" id="WP_139757089.1">
    <property type="nucleotide sequence ID" value="NZ_CP039852.1"/>
</dbReference>
<evidence type="ECO:0000256" key="1">
    <source>
        <dbReference type="SAM" id="Phobius"/>
    </source>
</evidence>
<dbReference type="InterPro" id="IPR046168">
    <property type="entry name" value="DUF6170"/>
</dbReference>
<feature type="transmembrane region" description="Helical" evidence="1">
    <location>
        <begin position="62"/>
        <end position="79"/>
    </location>
</feature>
<dbReference type="OrthoDB" id="6388882at2"/>
<protein>
    <submittedName>
        <fullName evidence="2">Uncharacterized protein</fullName>
    </submittedName>
</protein>
<dbReference type="EMBL" id="CP039852">
    <property type="protein sequence ID" value="QCZ94349.1"/>
    <property type="molecule type" value="Genomic_DNA"/>
</dbReference>
<proteinExistence type="predicted"/>
<evidence type="ECO:0000313" key="2">
    <source>
        <dbReference type="EMBL" id="QCZ94349.1"/>
    </source>
</evidence>
<keyword evidence="1" id="KW-0472">Membrane</keyword>
<feature type="transmembrane region" description="Helical" evidence="1">
    <location>
        <begin position="38"/>
        <end position="56"/>
    </location>
</feature>
<dbReference type="Proteomes" id="UP000304912">
    <property type="component" value="Chromosome"/>
</dbReference>
<accession>A0A5B7YIL3</accession>
<sequence length="102" mass="11737">MKLYFFTKNIPGLSKMSLKQRMTLLEDAGKRMSVPEKTLLNVLKLLVIVPVFVFILRTATDWTSLVWAFLVFLLYPIVVKPLQYSLSAKYIKLPDNTSSPKE</sequence>
<reference evidence="2 3" key="1">
    <citation type="submission" date="2019-04" db="EMBL/GenBank/DDBJ databases">
        <title>Salinimonas iocasae sp. nov., a halophilic bacterium isolated from the outer tube casing of tubeworms in Okinawa Trough.</title>
        <authorList>
            <person name="Zhang H."/>
            <person name="Wang H."/>
            <person name="Li C."/>
        </authorList>
    </citation>
    <scope>NUCLEOTIDE SEQUENCE [LARGE SCALE GENOMIC DNA]</scope>
    <source>
        <strain evidence="2 3">KX18D6</strain>
    </source>
</reference>